<feature type="domain" description="Pectinesterase inhibitor" evidence="3">
    <location>
        <begin position="41"/>
        <end position="222"/>
    </location>
</feature>
<evidence type="ECO:0000256" key="2">
    <source>
        <dbReference type="SAM" id="SignalP"/>
    </source>
</evidence>
<dbReference type="CDD" id="cd15798">
    <property type="entry name" value="PMEI-like_3"/>
    <property type="match status" value="1"/>
</dbReference>
<dbReference type="SMART" id="SM00856">
    <property type="entry name" value="PMEI"/>
    <property type="match status" value="1"/>
</dbReference>
<feature type="chain" id="PRO_5046538746" description="Pectinesterase inhibitor domain-containing protein" evidence="2">
    <location>
        <begin position="32"/>
        <end position="237"/>
    </location>
</feature>
<accession>A0ABR0CUM0</accession>
<comment type="caution">
    <text evidence="4">The sequence shown here is derived from an EMBL/GenBank/DDBJ whole genome shotgun (WGS) entry which is preliminary data.</text>
</comment>
<organism evidence="4 5">
    <name type="scientific">Penstemon davidsonii</name>
    <dbReference type="NCBI Taxonomy" id="160366"/>
    <lineage>
        <taxon>Eukaryota</taxon>
        <taxon>Viridiplantae</taxon>
        <taxon>Streptophyta</taxon>
        <taxon>Embryophyta</taxon>
        <taxon>Tracheophyta</taxon>
        <taxon>Spermatophyta</taxon>
        <taxon>Magnoliopsida</taxon>
        <taxon>eudicotyledons</taxon>
        <taxon>Gunneridae</taxon>
        <taxon>Pentapetalae</taxon>
        <taxon>asterids</taxon>
        <taxon>lamiids</taxon>
        <taxon>Lamiales</taxon>
        <taxon>Plantaginaceae</taxon>
        <taxon>Cheloneae</taxon>
        <taxon>Penstemon</taxon>
    </lineage>
</organism>
<feature type="signal peptide" evidence="2">
    <location>
        <begin position="1"/>
        <end position="31"/>
    </location>
</feature>
<dbReference type="PANTHER" id="PTHR31080:SF296">
    <property type="entry name" value="OS05G0360900 PROTEIN"/>
    <property type="match status" value="1"/>
</dbReference>
<reference evidence="4 5" key="1">
    <citation type="journal article" date="2023" name="bioRxiv">
        <title>Genome report: Whole genome sequence and annotation of Penstemon davidsonii.</title>
        <authorList>
            <person name="Ostevik K.L."/>
            <person name="Alabady M."/>
            <person name="Zhang M."/>
            <person name="Rausher M.D."/>
        </authorList>
    </citation>
    <scope>NUCLEOTIDE SEQUENCE [LARGE SCALE GENOMIC DNA]</scope>
    <source>
        <strain evidence="4">DNT005</strain>
        <tissue evidence="4">Whole leaf</tissue>
    </source>
</reference>
<evidence type="ECO:0000259" key="3">
    <source>
        <dbReference type="SMART" id="SM00856"/>
    </source>
</evidence>
<proteinExistence type="predicted"/>
<keyword evidence="5" id="KW-1185">Reference proteome</keyword>
<dbReference type="InterPro" id="IPR006501">
    <property type="entry name" value="Pectinesterase_inhib_dom"/>
</dbReference>
<protein>
    <recommendedName>
        <fullName evidence="3">Pectinesterase inhibitor domain-containing protein</fullName>
    </recommendedName>
</protein>
<dbReference type="SUPFAM" id="SSF101148">
    <property type="entry name" value="Plant invertase/pectin methylesterase inhibitor"/>
    <property type="match status" value="1"/>
</dbReference>
<dbReference type="NCBIfam" id="TIGR01614">
    <property type="entry name" value="PME_inhib"/>
    <property type="match status" value="1"/>
</dbReference>
<dbReference type="Proteomes" id="UP001291926">
    <property type="component" value="Unassembled WGS sequence"/>
</dbReference>
<dbReference type="Pfam" id="PF04043">
    <property type="entry name" value="PMEI"/>
    <property type="match status" value="1"/>
</dbReference>
<name>A0ABR0CUM0_9LAMI</name>
<keyword evidence="1 2" id="KW-0732">Signal</keyword>
<evidence type="ECO:0000313" key="5">
    <source>
        <dbReference type="Proteomes" id="UP001291926"/>
    </source>
</evidence>
<evidence type="ECO:0000256" key="1">
    <source>
        <dbReference type="ARBA" id="ARBA00022729"/>
    </source>
</evidence>
<dbReference type="InterPro" id="IPR051955">
    <property type="entry name" value="PME_Inhibitor"/>
</dbReference>
<dbReference type="EMBL" id="JAYDYQ010002686">
    <property type="protein sequence ID" value="KAK4480602.1"/>
    <property type="molecule type" value="Genomic_DNA"/>
</dbReference>
<evidence type="ECO:0000313" key="4">
    <source>
        <dbReference type="EMBL" id="KAK4480602.1"/>
    </source>
</evidence>
<dbReference type="Gene3D" id="1.20.140.40">
    <property type="entry name" value="Invertase/pectin methylesterase inhibitor family protein"/>
    <property type="match status" value="1"/>
</dbReference>
<dbReference type="PANTHER" id="PTHR31080">
    <property type="entry name" value="PECTINESTERASE INHIBITOR-LIKE"/>
    <property type="match status" value="1"/>
</dbReference>
<sequence length="237" mass="26423">MYADHNFLACRNMAKFTLPMFLLLQVVLAAAATTATPSTTNFAPRVTEVCNSTLFSDNHEFCLKLLNPYASQLKDADPNKLAHVAISACLSKAQSSKAYMAQQATVIDMSASQRAAIKDCLDKVTDSIDSLRQAAREFEEMRQVKGDEQEYHMENVIGKIVSSGDDQKACSDLLYGVHGIEIDGHIIQQVQEQAKEAAEASLVKTEMMDLDLQLHQQLLLAITFTWLMWEILQLSYQ</sequence>
<gene>
    <name evidence="4" type="ORF">RD792_013680</name>
</gene>
<dbReference type="InterPro" id="IPR035513">
    <property type="entry name" value="Invertase/methylesterase_inhib"/>
</dbReference>